<accession>A0A1Z4LKS5</accession>
<evidence type="ECO:0000313" key="5">
    <source>
        <dbReference type="Proteomes" id="UP000218418"/>
    </source>
</evidence>
<evidence type="ECO:0000256" key="2">
    <source>
        <dbReference type="SAM" id="Phobius"/>
    </source>
</evidence>
<evidence type="ECO:0000256" key="1">
    <source>
        <dbReference type="ARBA" id="ARBA00006464"/>
    </source>
</evidence>
<keyword evidence="4" id="KW-0808">Transferase</keyword>
<organism evidence="4 5">
    <name type="scientific">Calothrix parasitica NIES-267</name>
    <dbReference type="NCBI Taxonomy" id="1973488"/>
    <lineage>
        <taxon>Bacteria</taxon>
        <taxon>Bacillati</taxon>
        <taxon>Cyanobacteriota</taxon>
        <taxon>Cyanophyceae</taxon>
        <taxon>Nostocales</taxon>
        <taxon>Calotrichaceae</taxon>
        <taxon>Calothrix</taxon>
    </lineage>
</organism>
<dbReference type="OrthoDB" id="570875at2"/>
<dbReference type="InterPro" id="IPR003362">
    <property type="entry name" value="Bact_transf"/>
</dbReference>
<feature type="domain" description="Bacterial sugar transferase" evidence="3">
    <location>
        <begin position="107"/>
        <end position="251"/>
    </location>
</feature>
<comment type="similarity">
    <text evidence="1">Belongs to the bacterial sugar transferase family.</text>
</comment>
<keyword evidence="2" id="KW-1133">Transmembrane helix</keyword>
<dbReference type="NCBIfam" id="NF045514">
    <property type="entry name" value="glycotran_HepC"/>
    <property type="match status" value="1"/>
</dbReference>
<keyword evidence="5" id="KW-1185">Reference proteome</keyword>
<dbReference type="EMBL" id="AP018227">
    <property type="protein sequence ID" value="BAY81832.1"/>
    <property type="molecule type" value="Genomic_DNA"/>
</dbReference>
<reference evidence="4 5" key="1">
    <citation type="submission" date="2017-06" db="EMBL/GenBank/DDBJ databases">
        <title>Genome sequencing of cyanobaciteial culture collection at National Institute for Environmental Studies (NIES).</title>
        <authorList>
            <person name="Hirose Y."/>
            <person name="Shimura Y."/>
            <person name="Fujisawa T."/>
            <person name="Nakamura Y."/>
            <person name="Kawachi M."/>
        </authorList>
    </citation>
    <scope>NUCLEOTIDE SEQUENCE [LARGE SCALE GENOMIC DNA]</scope>
    <source>
        <strain evidence="4 5">NIES-267</strain>
    </source>
</reference>
<dbReference type="PANTHER" id="PTHR30576:SF0">
    <property type="entry name" value="UNDECAPRENYL-PHOSPHATE N-ACETYLGALACTOSAMINYL 1-PHOSPHATE TRANSFERASE-RELATED"/>
    <property type="match status" value="1"/>
</dbReference>
<dbReference type="PANTHER" id="PTHR30576">
    <property type="entry name" value="COLANIC BIOSYNTHESIS UDP-GLUCOSE LIPID CARRIER TRANSFERASE"/>
    <property type="match status" value="1"/>
</dbReference>
<proteinExistence type="inferred from homology"/>
<keyword evidence="2" id="KW-0472">Membrane</keyword>
<keyword evidence="2" id="KW-0812">Transmembrane</keyword>
<evidence type="ECO:0000259" key="3">
    <source>
        <dbReference type="Pfam" id="PF02397"/>
    </source>
</evidence>
<dbReference type="Proteomes" id="UP000218418">
    <property type="component" value="Chromosome"/>
</dbReference>
<sequence>MKTSIIPALSNNCNDTKANSSTYCTLQWRRNQLLVKSSGLVKQPYMPLLDTYESLRECLEHSSVKLVRIDPKLGEDKVKLWADAATSAAKPIYLRISTDRKQPRFLKRLIEWMIASALLLIASPVMLLLALLMKIDAKAPLFERSWYVGERGRLFQLIKYRTLSVNQKIDSKALDNQQTTKKQMTLLGRWMAKYGLNNLPQLLNVLRGEMGLFGSRCWTLEDAVKLNPESQKQLNNLPGIMSSWEVEAEESNILHLDSQIS</sequence>
<feature type="transmembrane region" description="Helical" evidence="2">
    <location>
        <begin position="109"/>
        <end position="133"/>
    </location>
</feature>
<protein>
    <submittedName>
        <fullName evidence="4">Sugar transferase</fullName>
    </submittedName>
</protein>
<dbReference type="GO" id="GO:0016780">
    <property type="term" value="F:phosphotransferase activity, for other substituted phosphate groups"/>
    <property type="evidence" value="ECO:0007669"/>
    <property type="project" value="TreeGrafter"/>
</dbReference>
<dbReference type="Pfam" id="PF02397">
    <property type="entry name" value="Bac_transf"/>
    <property type="match status" value="1"/>
</dbReference>
<dbReference type="AlphaFoldDB" id="A0A1Z4LKS5"/>
<name>A0A1Z4LKS5_9CYAN</name>
<evidence type="ECO:0000313" key="4">
    <source>
        <dbReference type="EMBL" id="BAY81832.1"/>
    </source>
</evidence>
<gene>
    <name evidence="4" type="ORF">NIES267_13090</name>
</gene>